<feature type="region of interest" description="Disordered" evidence="1">
    <location>
        <begin position="1"/>
        <end position="38"/>
    </location>
</feature>
<name>A0A150M2L5_9BACI</name>
<evidence type="ECO:0000256" key="1">
    <source>
        <dbReference type="SAM" id="MobiDB-lite"/>
    </source>
</evidence>
<evidence type="ECO:0000313" key="3">
    <source>
        <dbReference type="Proteomes" id="UP000075683"/>
    </source>
</evidence>
<sequence length="58" mass="6253">MARLGRVAGADGDLRSCRPRGHMASMRPKGKASGKGTGVVRRLKISFSLVKINETKEN</sequence>
<reference evidence="2 3" key="1">
    <citation type="submission" date="2016-01" db="EMBL/GenBank/DDBJ databases">
        <title>Draft Genome Sequences of Seven Thermophilic Sporeformers Isolated from Foods.</title>
        <authorList>
            <person name="Berendsen E.M."/>
            <person name="Wells-Bennik M.H."/>
            <person name="Krawcyk A.O."/>
            <person name="De Jong A."/>
            <person name="Holsappel S."/>
            <person name="Eijlander R.T."/>
            <person name="Kuipers O.P."/>
        </authorList>
    </citation>
    <scope>NUCLEOTIDE SEQUENCE [LARGE SCALE GENOMIC DNA]</scope>
    <source>
        <strain evidence="2 3">B4135</strain>
    </source>
</reference>
<evidence type="ECO:0000313" key="2">
    <source>
        <dbReference type="EMBL" id="KYD18834.1"/>
    </source>
</evidence>
<dbReference type="EMBL" id="LQYT01000045">
    <property type="protein sequence ID" value="KYD18834.1"/>
    <property type="molecule type" value="Genomic_DNA"/>
</dbReference>
<dbReference type="AlphaFoldDB" id="A0A150M2L5"/>
<organism evidence="2 3">
    <name type="scientific">Caldibacillus debilis</name>
    <dbReference type="NCBI Taxonomy" id="301148"/>
    <lineage>
        <taxon>Bacteria</taxon>
        <taxon>Bacillati</taxon>
        <taxon>Bacillota</taxon>
        <taxon>Bacilli</taxon>
        <taxon>Bacillales</taxon>
        <taxon>Bacillaceae</taxon>
        <taxon>Caldibacillus</taxon>
    </lineage>
</organism>
<proteinExistence type="predicted"/>
<comment type="caution">
    <text evidence="2">The sequence shown here is derived from an EMBL/GenBank/DDBJ whole genome shotgun (WGS) entry which is preliminary data.</text>
</comment>
<accession>A0A150M2L5</accession>
<gene>
    <name evidence="2" type="ORF">B4135_0061</name>
</gene>
<protein>
    <submittedName>
        <fullName evidence="2">Uncharacterized protein</fullName>
    </submittedName>
</protein>
<dbReference type="Proteomes" id="UP000075683">
    <property type="component" value="Unassembled WGS sequence"/>
</dbReference>
<dbReference type="STRING" id="301148.B4135_0061"/>